<evidence type="ECO:0000313" key="2">
    <source>
        <dbReference type="EMBL" id="KAK3346072.1"/>
    </source>
</evidence>
<sequence>MATPMPSARPFWAGLDPDKPEPLDKVLAALHCFQVAPPSAKDAFHFEFTVNREDHHRIDNGFPELQELAAVINRDRYLTRWLVPFEFNQSTGNLATMASSIYGAAANHITHECYRVIANSLESLGQLDKPIGQLALAVDMGVRALDQGATFRNAITIHSTAERKMPACLIVFFNGNHEGAGKYAQFITEHPEDTHTVVAVQLGLPGRMDSERKLQRLAQKSFVSVFTMVDGAVKTAVQQEPLSTPGGGVKLWLSDLVKERESLPDEFVRPLGVRANHHQPNITIPYATLLASAIKGYRFCENEHLLWESGNPSINTAKSTTPSSSIASGSGKRPLSTVPRSGPMSDRGKQSLSTLAGRLVANGLFGHGGKRQPLSAFAQPPSIRASGHAVKGPAAPDGRQRALGTTTLFSGRPSLATSPAKAVTAPWSRLLARLPRKW</sequence>
<evidence type="ECO:0000313" key="3">
    <source>
        <dbReference type="Proteomes" id="UP001275084"/>
    </source>
</evidence>
<accession>A0AAJ0HAL7</accession>
<reference evidence="2" key="2">
    <citation type="submission" date="2023-06" db="EMBL/GenBank/DDBJ databases">
        <authorList>
            <consortium name="Lawrence Berkeley National Laboratory"/>
            <person name="Haridas S."/>
            <person name="Hensen N."/>
            <person name="Bonometti L."/>
            <person name="Westerberg I."/>
            <person name="Brannstrom I.O."/>
            <person name="Guillou S."/>
            <person name="Cros-Aarteil S."/>
            <person name="Calhoun S."/>
            <person name="Kuo A."/>
            <person name="Mondo S."/>
            <person name="Pangilinan J."/>
            <person name="Riley R."/>
            <person name="Labutti K."/>
            <person name="Andreopoulos B."/>
            <person name="Lipzen A."/>
            <person name="Chen C."/>
            <person name="Yanf M."/>
            <person name="Daum C."/>
            <person name="Ng V."/>
            <person name="Clum A."/>
            <person name="Steindorff A."/>
            <person name="Ohm R."/>
            <person name="Martin F."/>
            <person name="Silar P."/>
            <person name="Natvig D."/>
            <person name="Lalanne C."/>
            <person name="Gautier V."/>
            <person name="Ament-Velasquez S.L."/>
            <person name="Kruys A."/>
            <person name="Hutchinson M.I."/>
            <person name="Powell A.J."/>
            <person name="Barry K."/>
            <person name="Miller A.N."/>
            <person name="Grigoriev I.V."/>
            <person name="Debuchy R."/>
            <person name="Gladieux P."/>
            <person name="Thoren M.H."/>
            <person name="Johannesson H."/>
        </authorList>
    </citation>
    <scope>NUCLEOTIDE SEQUENCE</scope>
    <source>
        <strain evidence="2">CBS 955.72</strain>
    </source>
</reference>
<dbReference type="AlphaFoldDB" id="A0AAJ0HAL7"/>
<feature type="compositionally biased region" description="Low complexity" evidence="1">
    <location>
        <begin position="317"/>
        <end position="334"/>
    </location>
</feature>
<dbReference type="Proteomes" id="UP001275084">
    <property type="component" value="Unassembled WGS sequence"/>
</dbReference>
<keyword evidence="3" id="KW-1185">Reference proteome</keyword>
<name>A0AAJ0HAL7_9PEZI</name>
<dbReference type="EMBL" id="JAUIQD010000006">
    <property type="protein sequence ID" value="KAK3346072.1"/>
    <property type="molecule type" value="Genomic_DNA"/>
</dbReference>
<evidence type="ECO:0000256" key="1">
    <source>
        <dbReference type="SAM" id="MobiDB-lite"/>
    </source>
</evidence>
<gene>
    <name evidence="2" type="ORF">B0T25DRAFT_550970</name>
</gene>
<feature type="region of interest" description="Disordered" evidence="1">
    <location>
        <begin position="314"/>
        <end position="350"/>
    </location>
</feature>
<protein>
    <submittedName>
        <fullName evidence="2">Uncharacterized protein</fullName>
    </submittedName>
</protein>
<organism evidence="2 3">
    <name type="scientific">Lasiosphaeria hispida</name>
    <dbReference type="NCBI Taxonomy" id="260671"/>
    <lineage>
        <taxon>Eukaryota</taxon>
        <taxon>Fungi</taxon>
        <taxon>Dikarya</taxon>
        <taxon>Ascomycota</taxon>
        <taxon>Pezizomycotina</taxon>
        <taxon>Sordariomycetes</taxon>
        <taxon>Sordariomycetidae</taxon>
        <taxon>Sordariales</taxon>
        <taxon>Lasiosphaeriaceae</taxon>
        <taxon>Lasiosphaeria</taxon>
    </lineage>
</organism>
<proteinExistence type="predicted"/>
<reference evidence="2" key="1">
    <citation type="journal article" date="2023" name="Mol. Phylogenet. Evol.">
        <title>Genome-scale phylogeny and comparative genomics of the fungal order Sordariales.</title>
        <authorList>
            <person name="Hensen N."/>
            <person name="Bonometti L."/>
            <person name="Westerberg I."/>
            <person name="Brannstrom I.O."/>
            <person name="Guillou S."/>
            <person name="Cros-Aarteil S."/>
            <person name="Calhoun S."/>
            <person name="Haridas S."/>
            <person name="Kuo A."/>
            <person name="Mondo S."/>
            <person name="Pangilinan J."/>
            <person name="Riley R."/>
            <person name="LaButti K."/>
            <person name="Andreopoulos B."/>
            <person name="Lipzen A."/>
            <person name="Chen C."/>
            <person name="Yan M."/>
            <person name="Daum C."/>
            <person name="Ng V."/>
            <person name="Clum A."/>
            <person name="Steindorff A."/>
            <person name="Ohm R.A."/>
            <person name="Martin F."/>
            <person name="Silar P."/>
            <person name="Natvig D.O."/>
            <person name="Lalanne C."/>
            <person name="Gautier V."/>
            <person name="Ament-Velasquez S.L."/>
            <person name="Kruys A."/>
            <person name="Hutchinson M.I."/>
            <person name="Powell A.J."/>
            <person name="Barry K."/>
            <person name="Miller A.N."/>
            <person name="Grigoriev I.V."/>
            <person name="Debuchy R."/>
            <person name="Gladieux P."/>
            <person name="Hiltunen Thoren M."/>
            <person name="Johannesson H."/>
        </authorList>
    </citation>
    <scope>NUCLEOTIDE SEQUENCE</scope>
    <source>
        <strain evidence="2">CBS 955.72</strain>
    </source>
</reference>
<comment type="caution">
    <text evidence="2">The sequence shown here is derived from an EMBL/GenBank/DDBJ whole genome shotgun (WGS) entry which is preliminary data.</text>
</comment>